<evidence type="ECO:0008006" key="5">
    <source>
        <dbReference type="Google" id="ProtNLM"/>
    </source>
</evidence>
<keyword evidence="1" id="KW-0175">Coiled coil</keyword>
<accession>A0A918EZS6</accession>
<dbReference type="EMBL" id="BMTU01000010">
    <property type="protein sequence ID" value="GGQ94806.1"/>
    <property type="molecule type" value="Genomic_DNA"/>
</dbReference>
<evidence type="ECO:0000256" key="2">
    <source>
        <dbReference type="SAM" id="MobiDB-lite"/>
    </source>
</evidence>
<feature type="coiled-coil region" evidence="1">
    <location>
        <begin position="23"/>
        <end position="50"/>
    </location>
</feature>
<evidence type="ECO:0000313" key="3">
    <source>
        <dbReference type="EMBL" id="GGQ94806.1"/>
    </source>
</evidence>
<feature type="region of interest" description="Disordered" evidence="2">
    <location>
        <begin position="235"/>
        <end position="264"/>
    </location>
</feature>
<dbReference type="Proteomes" id="UP000656732">
    <property type="component" value="Unassembled WGS sequence"/>
</dbReference>
<dbReference type="AlphaFoldDB" id="A0A918EZS6"/>
<comment type="caution">
    <text evidence="3">The sequence shown here is derived from an EMBL/GenBank/DDBJ whole genome shotgun (WGS) entry which is preliminary data.</text>
</comment>
<dbReference type="RefSeq" id="WP_189560060.1">
    <property type="nucleotide sequence ID" value="NZ_BMTU01000010.1"/>
</dbReference>
<gene>
    <name evidence="3" type="ORF">GCM10010280_47970</name>
</gene>
<feature type="compositionally biased region" description="Low complexity" evidence="2">
    <location>
        <begin position="68"/>
        <end position="81"/>
    </location>
</feature>
<sequence length="264" mass="26992">MSENSTAATDLTSQYSAQVANDLERNVKEQERVTADIAALQEQLTVLQHDHTILVNMQQALGLAAAPAGPPAVTGVPDAAGEQAPGGATVPAPRGTSGTRPGDRKPRRAKKEAGRTASAEPARKPAPAEADRSGAPAGSSRPAKAKTAGAKRAAAKGTEAKGTEAKRAGGPSAKAKEGRADGPKLVELVRAHLEGQSEPRSAAEVAGALGEAHPGRAFRTTVVRNTLEGLVARNRAQRTKQGTSVFYTAPDAPEQAGQADAARS</sequence>
<name>A0A918EZS6_9ACTN</name>
<feature type="compositionally biased region" description="Low complexity" evidence="2">
    <location>
        <begin position="145"/>
        <end position="157"/>
    </location>
</feature>
<reference evidence="3" key="2">
    <citation type="submission" date="2020-09" db="EMBL/GenBank/DDBJ databases">
        <authorList>
            <person name="Sun Q."/>
            <person name="Ohkuma M."/>
        </authorList>
    </citation>
    <scope>NUCLEOTIDE SEQUENCE</scope>
    <source>
        <strain evidence="3">JCM 4403</strain>
    </source>
</reference>
<reference evidence="3" key="1">
    <citation type="journal article" date="2014" name="Int. J. Syst. Evol. Microbiol.">
        <title>Complete genome sequence of Corynebacterium casei LMG S-19264T (=DSM 44701T), isolated from a smear-ripened cheese.</title>
        <authorList>
            <consortium name="US DOE Joint Genome Institute (JGI-PGF)"/>
            <person name="Walter F."/>
            <person name="Albersmeier A."/>
            <person name="Kalinowski J."/>
            <person name="Ruckert C."/>
        </authorList>
    </citation>
    <scope>NUCLEOTIDE SEQUENCE</scope>
    <source>
        <strain evidence="3">JCM 4403</strain>
    </source>
</reference>
<feature type="compositionally biased region" description="Basic and acidic residues" evidence="2">
    <location>
        <begin position="158"/>
        <end position="167"/>
    </location>
</feature>
<evidence type="ECO:0000256" key="1">
    <source>
        <dbReference type="SAM" id="Coils"/>
    </source>
</evidence>
<protein>
    <recommendedName>
        <fullName evidence="5">Regulatory protein</fullName>
    </recommendedName>
</protein>
<feature type="compositionally biased region" description="Low complexity" evidence="2">
    <location>
        <begin position="117"/>
        <end position="128"/>
    </location>
</feature>
<feature type="region of interest" description="Disordered" evidence="2">
    <location>
        <begin position="68"/>
        <end position="182"/>
    </location>
</feature>
<proteinExistence type="predicted"/>
<organism evidence="3 4">
    <name type="scientific">Streptomyces pilosus</name>
    <dbReference type="NCBI Taxonomy" id="28893"/>
    <lineage>
        <taxon>Bacteria</taxon>
        <taxon>Bacillati</taxon>
        <taxon>Actinomycetota</taxon>
        <taxon>Actinomycetes</taxon>
        <taxon>Kitasatosporales</taxon>
        <taxon>Streptomycetaceae</taxon>
        <taxon>Streptomyces</taxon>
    </lineage>
</organism>
<keyword evidence="4" id="KW-1185">Reference proteome</keyword>
<evidence type="ECO:0000313" key="4">
    <source>
        <dbReference type="Proteomes" id="UP000656732"/>
    </source>
</evidence>